<name>A0ABT6YKY5_9BACT</name>
<dbReference type="InterPro" id="IPR020449">
    <property type="entry name" value="Tscrpt_reg_AraC-type_HTH"/>
</dbReference>
<evidence type="ECO:0000256" key="3">
    <source>
        <dbReference type="ARBA" id="ARBA00023163"/>
    </source>
</evidence>
<comment type="caution">
    <text evidence="5">The sequence shown here is derived from an EMBL/GenBank/DDBJ whole genome shotgun (WGS) entry which is preliminary data.</text>
</comment>
<dbReference type="SUPFAM" id="SSF46689">
    <property type="entry name" value="Homeodomain-like"/>
    <property type="match status" value="1"/>
</dbReference>
<keyword evidence="2" id="KW-0238">DNA-binding</keyword>
<protein>
    <submittedName>
        <fullName evidence="5">Helix-turn-helix transcriptional regulator</fullName>
    </submittedName>
</protein>
<dbReference type="InterPro" id="IPR009057">
    <property type="entry name" value="Homeodomain-like_sf"/>
</dbReference>
<dbReference type="SMART" id="SM00342">
    <property type="entry name" value="HTH_ARAC"/>
    <property type="match status" value="1"/>
</dbReference>
<feature type="domain" description="HTH araC/xylS-type" evidence="4">
    <location>
        <begin position="190"/>
        <end position="295"/>
    </location>
</feature>
<dbReference type="RefSeq" id="WP_283369465.1">
    <property type="nucleotide sequence ID" value="NZ_JASHID010000004.1"/>
</dbReference>
<keyword evidence="6" id="KW-1185">Reference proteome</keyword>
<dbReference type="EMBL" id="JASHID010000004">
    <property type="protein sequence ID" value="MDI9864258.1"/>
    <property type="molecule type" value="Genomic_DNA"/>
</dbReference>
<proteinExistence type="predicted"/>
<dbReference type="PROSITE" id="PS01124">
    <property type="entry name" value="HTH_ARAC_FAMILY_2"/>
    <property type="match status" value="1"/>
</dbReference>
<dbReference type="PANTHER" id="PTHR43280">
    <property type="entry name" value="ARAC-FAMILY TRANSCRIPTIONAL REGULATOR"/>
    <property type="match status" value="1"/>
</dbReference>
<dbReference type="Gene3D" id="1.10.10.60">
    <property type="entry name" value="Homeodomain-like"/>
    <property type="match status" value="2"/>
</dbReference>
<sequence length="297" mass="34898">MEKLTSVTQFNTIRGQITHHPMMTVLDQSQSCMVWSKPYLSELFIIFLKDIRCEDFKYGRTHYDYEGDTLLFISPGQIFGIEPVEEKLIQPTGWVIAFHPDFIRGTHLGKTISSYPFFHYHSHEALHVSSFEKEMIVDNMQKIRQELEGRIDKHSRMIVINAIELLLSYCTRFYDRQFITRENLNRDVLARFEHLLYEYFQSEKPQLIGTPTVSYCAEQLHFSANYFGDLIKKETGKTAQEYIKDKIIEISKERILDISQSISEIAYELGFKHPSHFTRLFKQKVGISPVEYRSISV</sequence>
<evidence type="ECO:0000313" key="5">
    <source>
        <dbReference type="EMBL" id="MDI9864258.1"/>
    </source>
</evidence>
<dbReference type="Pfam" id="PF12833">
    <property type="entry name" value="HTH_18"/>
    <property type="match status" value="1"/>
</dbReference>
<dbReference type="InterPro" id="IPR018060">
    <property type="entry name" value="HTH_AraC"/>
</dbReference>
<accession>A0ABT6YKY5</accession>
<reference evidence="5 6" key="1">
    <citation type="submission" date="2023-05" db="EMBL/GenBank/DDBJ databases">
        <title>Novel species of genus Flectobacillus isolated from stream in China.</title>
        <authorList>
            <person name="Lu H."/>
        </authorList>
    </citation>
    <scope>NUCLEOTIDE SEQUENCE [LARGE SCALE GENOMIC DNA]</scope>
    <source>
        <strain evidence="5 6">DC10W</strain>
    </source>
</reference>
<evidence type="ECO:0000256" key="1">
    <source>
        <dbReference type="ARBA" id="ARBA00023015"/>
    </source>
</evidence>
<organism evidence="5 6">
    <name type="scientific">Flectobacillus longus</name>
    <dbReference type="NCBI Taxonomy" id="2984207"/>
    <lineage>
        <taxon>Bacteria</taxon>
        <taxon>Pseudomonadati</taxon>
        <taxon>Bacteroidota</taxon>
        <taxon>Cytophagia</taxon>
        <taxon>Cytophagales</taxon>
        <taxon>Flectobacillaceae</taxon>
        <taxon>Flectobacillus</taxon>
    </lineage>
</organism>
<keyword evidence="3" id="KW-0804">Transcription</keyword>
<evidence type="ECO:0000313" key="6">
    <source>
        <dbReference type="Proteomes" id="UP001236569"/>
    </source>
</evidence>
<dbReference type="Proteomes" id="UP001236569">
    <property type="component" value="Unassembled WGS sequence"/>
</dbReference>
<evidence type="ECO:0000259" key="4">
    <source>
        <dbReference type="PROSITE" id="PS01124"/>
    </source>
</evidence>
<evidence type="ECO:0000256" key="2">
    <source>
        <dbReference type="ARBA" id="ARBA00023125"/>
    </source>
</evidence>
<dbReference type="PANTHER" id="PTHR43280:SF32">
    <property type="entry name" value="TRANSCRIPTIONAL REGULATORY PROTEIN"/>
    <property type="match status" value="1"/>
</dbReference>
<gene>
    <name evidence="5" type="ORF">QM480_07975</name>
</gene>
<keyword evidence="1" id="KW-0805">Transcription regulation</keyword>
<dbReference type="PRINTS" id="PR00032">
    <property type="entry name" value="HTHARAC"/>
</dbReference>